<feature type="region of interest" description="Disordered" evidence="10">
    <location>
        <begin position="371"/>
        <end position="435"/>
    </location>
</feature>
<feature type="compositionally biased region" description="Polar residues" evidence="10">
    <location>
        <begin position="629"/>
        <end position="642"/>
    </location>
</feature>
<feature type="region of interest" description="Disordered" evidence="10">
    <location>
        <begin position="1136"/>
        <end position="1170"/>
    </location>
</feature>
<feature type="region of interest" description="Disordered" evidence="10">
    <location>
        <begin position="820"/>
        <end position="849"/>
    </location>
</feature>
<comment type="caution">
    <text evidence="12">The sequence shown here is derived from an EMBL/GenBank/DDBJ whole genome shotgun (WGS) entry which is preliminary data.</text>
</comment>
<dbReference type="EMBL" id="JAAAIP010000134">
    <property type="protein sequence ID" value="KAG0324855.1"/>
    <property type="molecule type" value="Genomic_DNA"/>
</dbReference>
<comment type="similarity">
    <text evidence="2">Belongs to the P2X receptor family.</text>
</comment>
<feature type="compositionally biased region" description="Polar residues" evidence="10">
    <location>
        <begin position="1110"/>
        <end position="1119"/>
    </location>
</feature>
<feature type="compositionally biased region" description="Polar residues" evidence="10">
    <location>
        <begin position="832"/>
        <end position="849"/>
    </location>
</feature>
<keyword evidence="9" id="KW-0407">Ion channel</keyword>
<evidence type="ECO:0000256" key="4">
    <source>
        <dbReference type="ARBA" id="ARBA00022692"/>
    </source>
</evidence>
<feature type="region of interest" description="Disordered" evidence="10">
    <location>
        <begin position="1091"/>
        <end position="1122"/>
    </location>
</feature>
<evidence type="ECO:0000256" key="10">
    <source>
        <dbReference type="SAM" id="MobiDB-lite"/>
    </source>
</evidence>
<reference evidence="12" key="1">
    <citation type="journal article" date="2020" name="Fungal Divers.">
        <title>Resolving the Mortierellaceae phylogeny through synthesis of multi-gene phylogenetics and phylogenomics.</title>
        <authorList>
            <person name="Vandepol N."/>
            <person name="Liber J."/>
            <person name="Desiro A."/>
            <person name="Na H."/>
            <person name="Kennedy M."/>
            <person name="Barry K."/>
            <person name="Grigoriev I.V."/>
            <person name="Miller A.N."/>
            <person name="O'Donnell K."/>
            <person name="Stajich J.E."/>
            <person name="Bonito G."/>
        </authorList>
    </citation>
    <scope>NUCLEOTIDE SEQUENCE</scope>
    <source>
        <strain evidence="12">REB-010B</strain>
    </source>
</reference>
<sequence>MSFSDRFFSRRLGGLYRLFQASIFLYIAVSIIYQQRYLKTENIINGAVRVTLKAPVDGVATPSYCKSSSQPCIYWNENDILYDPGVDGALVTTRAQITQYGPLNNETLPTTVSRCDVNLPTIPGCDTTNTPTTSLLPTSLVADIERFTLMLEHSIRGQATGVQIRSGNMESGLLRDSITGEVIRSFNDKNRFVPAASASISLNTTNGIGGGSEKMVHLAGDVMTMGEFLRAAGVNLDELSTAPTATNGETVRSSGVVVIVVIQYAAKGWNPNRISYEYLPKAIPDQEYKVIETIRDFRNGRRVEINRHGIRIVFSQAGQLGQFSLMTLLTNLVAAVALFKVANIIVELMMLRLHPQKKVYVRAKFQCTKDASHDQEGPFKADEHTARSQDHSVIDDEMDQGSNSSTMKMTNYNASSHFRGNDRRGQSLEDSEKRDKDLAGVIEDVGGSTKPVEALALSRGHSAIESSGMRSRFGTSRYLSSGTANDTIGEKFESAALIEPLAGGGSLSGVDWNRNGSRSGLISDATVDFRTTGSYSGDIEIETRFGPLRPNEFKGFNPGGLSLSSTPPLSPHGSQKRLMHIGHEMSTPRHQASTDSKALATFQEVSTSNSHSPAMQSVSPFPVYFATPNNRQNDSAFATSGKNRCRPRRHGATNQGASSSVQHGITMLSSRNSSCSLSSMSSSSSSLSLSASCENIASPVMDDLTKDTVMNVSLAGPGMSSSSTVSFGAPESPLAEYSSGGESISGPKQKPMGPPASSSSMCKRGYKKRRKDYHPTSSVSLSSLLQPASCEGPALPMFGLGTLSNVSSFSLSLGTLSGSSTGIVDVKGKQPDYSSLSHAPRSSESTEICNSQMTPLELPLPGYLEHGPLSSLGCVSSQWNPPSSSSVAHGKQPVRSSFYQALQSSVSSPDLFLHGCCSTAVNSSTTVNDTTTINTPAIGFSNQLVKDLETQPAQDLKPVTVLEGYPDSYTMAVADLPPRTSNWQFLTTPLHPLVATAATNSTSGSSSGSFASTPAAANTVNAFSTSETGGYFERLRSSDTVASGGASTETGKPRRFSESELRYGSVSHFAATPLSETGEVMFPSLSSCMSSAMDARHDGPRTSPVPPTLPSRSNTNDDNSLTHERIQRIREALAARQDSPHGGTGLADTDCFRGHPRDWPTVTTTPKMRNASDCETTMGSSNNNSGGYPHPTSAFFSSPITSSFTTTLAGTGVRVLGRTITMVTADNKKLVLRRSAPLVLHEGVGEEKAARM</sequence>
<keyword evidence="4 11" id="KW-0812">Transmembrane</keyword>
<feature type="region of interest" description="Disordered" evidence="10">
    <location>
        <begin position="629"/>
        <end position="661"/>
    </location>
</feature>
<evidence type="ECO:0000313" key="12">
    <source>
        <dbReference type="EMBL" id="KAG0324855.1"/>
    </source>
</evidence>
<name>A0A9P6RPR2_9FUNG</name>
<evidence type="ECO:0000256" key="9">
    <source>
        <dbReference type="ARBA" id="ARBA00023303"/>
    </source>
</evidence>
<evidence type="ECO:0000256" key="2">
    <source>
        <dbReference type="ARBA" id="ARBA00009848"/>
    </source>
</evidence>
<evidence type="ECO:0000256" key="11">
    <source>
        <dbReference type="SAM" id="Phobius"/>
    </source>
</evidence>
<evidence type="ECO:0000256" key="7">
    <source>
        <dbReference type="ARBA" id="ARBA00023136"/>
    </source>
</evidence>
<feature type="transmembrane region" description="Helical" evidence="11">
    <location>
        <begin position="12"/>
        <end position="33"/>
    </location>
</feature>
<dbReference type="GO" id="GO:0007165">
    <property type="term" value="P:signal transduction"/>
    <property type="evidence" value="ECO:0007669"/>
    <property type="project" value="UniProtKB-ARBA"/>
</dbReference>
<keyword evidence="7 11" id="KW-0472">Membrane</keyword>
<dbReference type="GO" id="GO:0012505">
    <property type="term" value="C:endomembrane system"/>
    <property type="evidence" value="ECO:0007669"/>
    <property type="project" value="UniProtKB-SubCell"/>
</dbReference>
<proteinExistence type="inferred from homology"/>
<keyword evidence="8" id="KW-1071">Ligand-gated ion channel</keyword>
<feature type="region of interest" description="Disordered" evidence="10">
    <location>
        <begin position="718"/>
        <end position="778"/>
    </location>
</feature>
<keyword evidence="13" id="KW-1185">Reference proteome</keyword>
<evidence type="ECO:0000256" key="5">
    <source>
        <dbReference type="ARBA" id="ARBA00022989"/>
    </source>
</evidence>
<dbReference type="GO" id="GO:0016020">
    <property type="term" value="C:membrane"/>
    <property type="evidence" value="ECO:0007669"/>
    <property type="project" value="TreeGrafter"/>
</dbReference>
<evidence type="ECO:0000256" key="3">
    <source>
        <dbReference type="ARBA" id="ARBA00022448"/>
    </source>
</evidence>
<dbReference type="PANTHER" id="PTHR10125:SF31">
    <property type="entry name" value="P2X RECEPTOR E"/>
    <property type="match status" value="1"/>
</dbReference>
<keyword evidence="5 11" id="KW-1133">Transmembrane helix</keyword>
<comment type="subcellular location">
    <subcellularLocation>
        <location evidence="1">Endomembrane system</location>
    </subcellularLocation>
</comment>
<accession>A0A9P6RPR2</accession>
<organism evidence="12 13">
    <name type="scientific">Dissophora globulifera</name>
    <dbReference type="NCBI Taxonomy" id="979702"/>
    <lineage>
        <taxon>Eukaryota</taxon>
        <taxon>Fungi</taxon>
        <taxon>Fungi incertae sedis</taxon>
        <taxon>Mucoromycota</taxon>
        <taxon>Mortierellomycotina</taxon>
        <taxon>Mortierellomycetes</taxon>
        <taxon>Mortierellales</taxon>
        <taxon>Mortierellaceae</taxon>
        <taxon>Dissophora</taxon>
    </lineage>
</organism>
<dbReference type="Proteomes" id="UP000738325">
    <property type="component" value="Unassembled WGS sequence"/>
</dbReference>
<dbReference type="Pfam" id="PF00864">
    <property type="entry name" value="P2X_receptor"/>
    <property type="match status" value="1"/>
</dbReference>
<feature type="compositionally biased region" description="Polar residues" evidence="10">
    <location>
        <begin position="1161"/>
        <end position="1170"/>
    </location>
</feature>
<dbReference type="GO" id="GO:0015267">
    <property type="term" value="F:channel activity"/>
    <property type="evidence" value="ECO:0007669"/>
    <property type="project" value="UniProtKB-ARBA"/>
</dbReference>
<evidence type="ECO:0000256" key="8">
    <source>
        <dbReference type="ARBA" id="ARBA00023286"/>
    </source>
</evidence>
<protein>
    <submittedName>
        <fullName evidence="12">Cytochrome c oxidase subunit 1</fullName>
    </submittedName>
</protein>
<feature type="compositionally biased region" description="Polar residues" evidence="10">
    <location>
        <begin position="652"/>
        <end position="661"/>
    </location>
</feature>
<dbReference type="InterPro" id="IPR059116">
    <property type="entry name" value="P2X_receptor"/>
</dbReference>
<keyword evidence="6" id="KW-0406">Ion transport</keyword>
<feature type="compositionally biased region" description="Basic and acidic residues" evidence="10">
    <location>
        <begin position="371"/>
        <end position="394"/>
    </location>
</feature>
<dbReference type="Gene3D" id="1.10.287.940">
    <property type="entry name" value="atp-gated p2x4 ion channel"/>
    <property type="match status" value="1"/>
</dbReference>
<evidence type="ECO:0000313" key="13">
    <source>
        <dbReference type="Proteomes" id="UP000738325"/>
    </source>
</evidence>
<dbReference type="GO" id="GO:0070588">
    <property type="term" value="P:calcium ion transmembrane transport"/>
    <property type="evidence" value="ECO:0007669"/>
    <property type="project" value="TreeGrafter"/>
</dbReference>
<feature type="compositionally biased region" description="Basic and acidic residues" evidence="10">
    <location>
        <begin position="419"/>
        <end position="435"/>
    </location>
</feature>
<keyword evidence="3" id="KW-0813">Transport</keyword>
<dbReference type="OrthoDB" id="494673at2759"/>
<gene>
    <name evidence="12" type="primary">UNK1</name>
    <name evidence="12" type="ORF">BGZ99_001369</name>
</gene>
<evidence type="ECO:0000256" key="1">
    <source>
        <dbReference type="ARBA" id="ARBA00004308"/>
    </source>
</evidence>
<feature type="compositionally biased region" description="Polar residues" evidence="10">
    <location>
        <begin position="400"/>
        <end position="418"/>
    </location>
</feature>
<feature type="region of interest" description="Disordered" evidence="10">
    <location>
        <begin position="1040"/>
        <end position="1059"/>
    </location>
</feature>
<dbReference type="AlphaFoldDB" id="A0A9P6RPR2"/>
<dbReference type="PANTHER" id="PTHR10125">
    <property type="entry name" value="P2X PURINOCEPTOR"/>
    <property type="match status" value="1"/>
</dbReference>
<evidence type="ECO:0000256" key="6">
    <source>
        <dbReference type="ARBA" id="ARBA00023065"/>
    </source>
</evidence>
<feature type="compositionally biased region" description="Polar residues" evidence="10">
    <location>
        <begin position="1040"/>
        <end position="1050"/>
    </location>
</feature>